<dbReference type="AlphaFoldDB" id="A0AAD5PB89"/>
<keyword evidence="4" id="KW-1185">Reference proteome</keyword>
<keyword evidence="2" id="KW-0472">Membrane</keyword>
<keyword evidence="2" id="KW-1133">Transmembrane helix</keyword>
<feature type="compositionally biased region" description="Low complexity" evidence="1">
    <location>
        <begin position="51"/>
        <end position="60"/>
    </location>
</feature>
<comment type="caution">
    <text evidence="3">The sequence shown here is derived from an EMBL/GenBank/DDBJ whole genome shotgun (WGS) entry which is preliminary data.</text>
</comment>
<evidence type="ECO:0000313" key="3">
    <source>
        <dbReference type="EMBL" id="KAI9254482.1"/>
    </source>
</evidence>
<evidence type="ECO:0000256" key="1">
    <source>
        <dbReference type="SAM" id="MobiDB-lite"/>
    </source>
</evidence>
<sequence length="233" mass="25065">MHPDTKSSQVSYQWPSSEIHDVISPCASDGVPPLSSTIDMTRSLEEQKQAGSSSSSGSGSAFTQLFRRVSNAMHGNTATVAQDRQPEQEYDEKEREQPPSPVSTAVDEENEHRDEEHTGRFYLNQNDQSLNQENGSSSSSPSPPQRRSAKSCLVAIFMITVGTLLALAFILIGLGKALSAKDELTGTTTSSVIPTPSISSSYYNSMSSSSSLLRVSATVTTNTIRITLVPTTT</sequence>
<name>A0AAD5PB89_9FUNG</name>
<dbReference type="Proteomes" id="UP001209540">
    <property type="component" value="Unassembled WGS sequence"/>
</dbReference>
<accession>A0AAD5PB89</accession>
<evidence type="ECO:0000313" key="4">
    <source>
        <dbReference type="Proteomes" id="UP001209540"/>
    </source>
</evidence>
<feature type="region of interest" description="Disordered" evidence="1">
    <location>
        <begin position="22"/>
        <end position="147"/>
    </location>
</feature>
<reference evidence="3" key="2">
    <citation type="submission" date="2023-02" db="EMBL/GenBank/DDBJ databases">
        <authorList>
            <consortium name="DOE Joint Genome Institute"/>
            <person name="Mondo S.J."/>
            <person name="Chang Y."/>
            <person name="Wang Y."/>
            <person name="Ahrendt S."/>
            <person name="Andreopoulos W."/>
            <person name="Barry K."/>
            <person name="Beard J."/>
            <person name="Benny G.L."/>
            <person name="Blankenship S."/>
            <person name="Bonito G."/>
            <person name="Cuomo C."/>
            <person name="Desiro A."/>
            <person name="Gervers K.A."/>
            <person name="Hundley H."/>
            <person name="Kuo A."/>
            <person name="LaButti K."/>
            <person name="Lang B.F."/>
            <person name="Lipzen A."/>
            <person name="O'Donnell K."/>
            <person name="Pangilinan J."/>
            <person name="Reynolds N."/>
            <person name="Sandor L."/>
            <person name="Smith M.W."/>
            <person name="Tsang A."/>
            <person name="Grigoriev I.V."/>
            <person name="Stajich J.E."/>
            <person name="Spatafora J.W."/>
        </authorList>
    </citation>
    <scope>NUCLEOTIDE SEQUENCE</scope>
    <source>
        <strain evidence="3">RSA 2281</strain>
    </source>
</reference>
<keyword evidence="2" id="KW-0812">Transmembrane</keyword>
<feature type="transmembrane region" description="Helical" evidence="2">
    <location>
        <begin position="153"/>
        <end position="174"/>
    </location>
</feature>
<feature type="compositionally biased region" description="Polar residues" evidence="1">
    <location>
        <begin position="123"/>
        <end position="135"/>
    </location>
</feature>
<dbReference type="EMBL" id="JAIXMP010000024">
    <property type="protein sequence ID" value="KAI9254482.1"/>
    <property type="molecule type" value="Genomic_DNA"/>
</dbReference>
<feature type="compositionally biased region" description="Basic and acidic residues" evidence="1">
    <location>
        <begin position="84"/>
        <end position="97"/>
    </location>
</feature>
<protein>
    <submittedName>
        <fullName evidence="3">Uncharacterized protein</fullName>
    </submittedName>
</protein>
<feature type="compositionally biased region" description="Polar residues" evidence="1">
    <location>
        <begin position="73"/>
        <end position="82"/>
    </location>
</feature>
<feature type="compositionally biased region" description="Basic and acidic residues" evidence="1">
    <location>
        <begin position="110"/>
        <end position="119"/>
    </location>
</feature>
<proteinExistence type="predicted"/>
<evidence type="ECO:0000256" key="2">
    <source>
        <dbReference type="SAM" id="Phobius"/>
    </source>
</evidence>
<gene>
    <name evidence="3" type="ORF">BDA99DRAFT_540237</name>
</gene>
<organism evidence="3 4">
    <name type="scientific">Phascolomyces articulosus</name>
    <dbReference type="NCBI Taxonomy" id="60185"/>
    <lineage>
        <taxon>Eukaryota</taxon>
        <taxon>Fungi</taxon>
        <taxon>Fungi incertae sedis</taxon>
        <taxon>Mucoromycota</taxon>
        <taxon>Mucoromycotina</taxon>
        <taxon>Mucoromycetes</taxon>
        <taxon>Mucorales</taxon>
        <taxon>Lichtheimiaceae</taxon>
        <taxon>Phascolomyces</taxon>
    </lineage>
</organism>
<reference evidence="3" key="1">
    <citation type="journal article" date="2022" name="IScience">
        <title>Evolution of zygomycete secretomes and the origins of terrestrial fungal ecologies.</title>
        <authorList>
            <person name="Chang Y."/>
            <person name="Wang Y."/>
            <person name="Mondo S."/>
            <person name="Ahrendt S."/>
            <person name="Andreopoulos W."/>
            <person name="Barry K."/>
            <person name="Beard J."/>
            <person name="Benny G.L."/>
            <person name="Blankenship S."/>
            <person name="Bonito G."/>
            <person name="Cuomo C."/>
            <person name="Desiro A."/>
            <person name="Gervers K.A."/>
            <person name="Hundley H."/>
            <person name="Kuo A."/>
            <person name="LaButti K."/>
            <person name="Lang B.F."/>
            <person name="Lipzen A."/>
            <person name="O'Donnell K."/>
            <person name="Pangilinan J."/>
            <person name="Reynolds N."/>
            <person name="Sandor L."/>
            <person name="Smith M.E."/>
            <person name="Tsang A."/>
            <person name="Grigoriev I.V."/>
            <person name="Stajich J.E."/>
            <person name="Spatafora J.W."/>
        </authorList>
    </citation>
    <scope>NUCLEOTIDE SEQUENCE</scope>
    <source>
        <strain evidence="3">RSA 2281</strain>
    </source>
</reference>